<protein>
    <submittedName>
        <fullName evidence="2">Uncharacterized protein</fullName>
    </submittedName>
</protein>
<evidence type="ECO:0000313" key="2">
    <source>
        <dbReference type="EMBL" id="EQB32827.1"/>
    </source>
</evidence>
<name>T0J7L1_9SPHN</name>
<dbReference type="Gene3D" id="3.10.450.160">
    <property type="entry name" value="inner membrane protein cigr"/>
    <property type="match status" value="1"/>
</dbReference>
<accession>T0J7L1</accession>
<dbReference type="eggNOG" id="COG5455">
    <property type="taxonomic scope" value="Bacteria"/>
</dbReference>
<dbReference type="InterPro" id="IPR024572">
    <property type="entry name" value="RcnB"/>
</dbReference>
<feature type="compositionally biased region" description="Basic and acidic residues" evidence="1">
    <location>
        <begin position="143"/>
        <end position="175"/>
    </location>
</feature>
<keyword evidence="3" id="KW-1185">Reference proteome</keyword>
<feature type="compositionally biased region" description="Basic and acidic residues" evidence="1">
    <location>
        <begin position="113"/>
        <end position="125"/>
    </location>
</feature>
<reference evidence="2 3" key="1">
    <citation type="journal article" date="2013" name="Genome Announc.">
        <title>Draft Genome Sequence of Sphingobium ummariense Strain RL-3, a Hexachlorocyclohexane-Degrading Bacterium.</title>
        <authorList>
            <person name="Kohli P."/>
            <person name="Dua A."/>
            <person name="Sangwan N."/>
            <person name="Oldach P."/>
            <person name="Khurana J.P."/>
            <person name="Lal R."/>
        </authorList>
    </citation>
    <scope>NUCLEOTIDE SEQUENCE [LARGE SCALE GENOMIC DNA]</scope>
    <source>
        <strain evidence="2 3">RL-3</strain>
    </source>
</reference>
<organism evidence="2 3">
    <name type="scientific">Sphingobium ummariense RL-3</name>
    <dbReference type="NCBI Taxonomy" id="1346791"/>
    <lineage>
        <taxon>Bacteria</taxon>
        <taxon>Pseudomonadati</taxon>
        <taxon>Pseudomonadota</taxon>
        <taxon>Alphaproteobacteria</taxon>
        <taxon>Sphingomonadales</taxon>
        <taxon>Sphingomonadaceae</taxon>
        <taxon>Sphingobium</taxon>
    </lineage>
</organism>
<proteinExistence type="predicted"/>
<sequence length="330" mass="39553">MAESLENVAGWAIGPCKEAEAMVRKMMLVGLMAATVLGGMAPAYAQQGEGGGWRGRGNEQRAGGNAQPRSEGGRWQAGPRAAPQQNTMPRPDRDGARWQQPRADRPAPSQPDGRWDRSQRPDRNANGRQAPVPVMNRPNQPDVRQDWRNDRRDDRQDARNDRRDGRQDWRQDRRDDRRDWRDDRRDDRQDWRQDRRDDRRDWRSDGRNGNWNDGRRFDDRTRWSSQRRWDNGWRNDRRYDWRSYRTRYGDRYRIGRYYAPRGWAYGYRRYSTGIFLSGLLYSNSYWLNDPWAYRLPPAYGTLRWIRYYDDALLVDIRDGYVVDVIHDFFW</sequence>
<comment type="caution">
    <text evidence="2">The sequence shown here is derived from an EMBL/GenBank/DDBJ whole genome shotgun (WGS) entry which is preliminary data.</text>
</comment>
<feature type="region of interest" description="Disordered" evidence="1">
    <location>
        <begin position="43"/>
        <end position="175"/>
    </location>
</feature>
<dbReference type="AlphaFoldDB" id="T0J7L1"/>
<dbReference type="Pfam" id="PF11776">
    <property type="entry name" value="RcnB"/>
    <property type="match status" value="1"/>
</dbReference>
<dbReference type="Proteomes" id="UP000015523">
    <property type="component" value="Unassembled WGS sequence"/>
</dbReference>
<evidence type="ECO:0000256" key="1">
    <source>
        <dbReference type="SAM" id="MobiDB-lite"/>
    </source>
</evidence>
<evidence type="ECO:0000313" key="3">
    <source>
        <dbReference type="Proteomes" id="UP000015523"/>
    </source>
</evidence>
<dbReference type="PATRIC" id="fig|1346791.3.peg.1386"/>
<dbReference type="EMBL" id="AUWY01000057">
    <property type="protein sequence ID" value="EQB32827.1"/>
    <property type="molecule type" value="Genomic_DNA"/>
</dbReference>
<gene>
    <name evidence="2" type="ORF">M529_07255</name>
</gene>
<dbReference type="STRING" id="1346791.M529_07255"/>